<dbReference type="PANTHER" id="PTHR46401">
    <property type="entry name" value="GLYCOSYLTRANSFERASE WBBK-RELATED"/>
    <property type="match status" value="1"/>
</dbReference>
<feature type="domain" description="Glycosyltransferase subfamily 4-like N-terminal" evidence="2">
    <location>
        <begin position="15"/>
        <end position="176"/>
    </location>
</feature>
<dbReference type="Pfam" id="PF13439">
    <property type="entry name" value="Glyco_transf_4"/>
    <property type="match status" value="1"/>
</dbReference>
<evidence type="ECO:0000259" key="1">
    <source>
        <dbReference type="Pfam" id="PF00534"/>
    </source>
</evidence>
<dbReference type="EMBL" id="LT719092">
    <property type="protein sequence ID" value="SJK84941.1"/>
    <property type="molecule type" value="Genomic_DNA"/>
</dbReference>
<organism evidence="3 6">
    <name type="scientific">Cuniculiplasma divulgatum</name>
    <dbReference type="NCBI Taxonomy" id="1673428"/>
    <lineage>
        <taxon>Archaea</taxon>
        <taxon>Methanobacteriati</taxon>
        <taxon>Thermoplasmatota</taxon>
        <taxon>Thermoplasmata</taxon>
        <taxon>Thermoplasmatales</taxon>
        <taxon>Cuniculiplasmataceae</taxon>
        <taxon>Cuniculiplasma</taxon>
    </lineage>
</organism>
<dbReference type="RefSeq" id="WP_077076323.1">
    <property type="nucleotide sequence ID" value="NZ_LT671858.1"/>
</dbReference>
<evidence type="ECO:0000259" key="2">
    <source>
        <dbReference type="Pfam" id="PF13439"/>
    </source>
</evidence>
<reference evidence="4" key="2">
    <citation type="submission" date="2016-06" db="EMBL/GenBank/DDBJ databases">
        <authorList>
            <person name="Olsen C.W."/>
            <person name="Carey S."/>
            <person name="Hinshaw L."/>
            <person name="Karasin A.I."/>
        </authorList>
    </citation>
    <scope>NUCLEOTIDE SEQUENCE [LARGE SCALE GENOMIC DNA]</scope>
    <source>
        <strain evidence="4">PM4</strain>
    </source>
</reference>
<feature type="domain" description="Glycosyl transferase family 1" evidence="1">
    <location>
        <begin position="194"/>
        <end position="342"/>
    </location>
</feature>
<evidence type="ECO:0000313" key="5">
    <source>
        <dbReference type="Proteomes" id="UP000187822"/>
    </source>
</evidence>
<keyword evidence="5" id="KW-1185">Reference proteome</keyword>
<dbReference type="GeneID" id="41588385"/>
<name>A0A1N5UW34_9ARCH</name>
<dbReference type="SUPFAM" id="SSF53756">
    <property type="entry name" value="UDP-Glycosyltransferase/glycogen phosphorylase"/>
    <property type="match status" value="1"/>
</dbReference>
<dbReference type="PANTHER" id="PTHR46401:SF8">
    <property type="entry name" value="BLL6006 PROTEIN"/>
    <property type="match status" value="1"/>
</dbReference>
<dbReference type="CDD" id="cd03801">
    <property type="entry name" value="GT4_PimA-like"/>
    <property type="match status" value="1"/>
</dbReference>
<evidence type="ECO:0000313" key="3">
    <source>
        <dbReference type="EMBL" id="SIM64646.1"/>
    </source>
</evidence>
<dbReference type="EMBL" id="LT671858">
    <property type="protein sequence ID" value="SIM64646.1"/>
    <property type="molecule type" value="Genomic_DNA"/>
</dbReference>
<reference evidence="5" key="3">
    <citation type="submission" date="2016-06" db="EMBL/GenBank/DDBJ databases">
        <authorList>
            <person name="Toshchakov V.S."/>
        </authorList>
    </citation>
    <scope>NUCLEOTIDE SEQUENCE [LARGE SCALE GENOMIC DNA]</scope>
    <source>
        <strain>PM4 (JCM 30641</strain>
        <strain evidence="5">\VKM B-2940)</strain>
    </source>
</reference>
<gene>
    <name evidence="4" type="ORF">CPM_1130</name>
    <name evidence="3" type="ORF">CSP5_1126</name>
</gene>
<protein>
    <submittedName>
        <fullName evidence="3">Glycosyltransferase</fullName>
    </submittedName>
</protein>
<dbReference type="InterPro" id="IPR001296">
    <property type="entry name" value="Glyco_trans_1"/>
</dbReference>
<dbReference type="AlphaFoldDB" id="A0A1N5UW34"/>
<dbReference type="Pfam" id="PF00534">
    <property type="entry name" value="Glycos_transf_1"/>
    <property type="match status" value="1"/>
</dbReference>
<dbReference type="KEGG" id="cdiv:CPM_1130"/>
<dbReference type="OrthoDB" id="132546at2157"/>
<keyword evidence="3" id="KW-0808">Transferase</keyword>
<sequence length="362" mass="41903">MNIAQTSHHYYPHSGGTETVVKTVVDALALRNNTVHVFSDYEDLKQLKDEKNILYHGIRLKRVGKFRFPASGYWKEIEDSDCDILHVQGQRVWSSDYLYTHLNRIKSKKVFTAHGYYQLIYGGMINRLYYGRFMPSFLNKFDKIICLTDVEKRISERMFPKITNKITVLPNPVDFKRMDEISLDRGVLEKYNLVEKNFFIHAGGLQRNKNIEFILEAMKGLKIPLVLCGNIPDTNYFEEIKLKATQMKVEIRVLGSINEDELFSLIRKARFYLSGSIFEGFGISMVQASYLGTMVIANNAGIATELQEMGGLKIANSPEQMRKIIDSEMKIEDHEQLKESLKKRFSKDEIIDRLIKLYGELI</sequence>
<dbReference type="Proteomes" id="UP000187822">
    <property type="component" value="Chromosome I"/>
</dbReference>
<reference evidence="3 6" key="1">
    <citation type="submission" date="2016-04" db="EMBL/GenBank/DDBJ databases">
        <authorList>
            <person name="Evans L.H."/>
            <person name="Alamgir A."/>
            <person name="Owens N."/>
            <person name="Weber N.D."/>
            <person name="Virtaneva K."/>
            <person name="Barbian K."/>
            <person name="Babar A."/>
            <person name="Rosenke K."/>
        </authorList>
    </citation>
    <scope>NUCLEOTIDE SEQUENCE [LARGE SCALE GENOMIC DNA]</scope>
    <source>
        <strain evidence="3">S5</strain>
        <strain evidence="6">S5(T) (JCM 30642 \VKM B-2941)</strain>
    </source>
</reference>
<proteinExistence type="predicted"/>
<evidence type="ECO:0000313" key="6">
    <source>
        <dbReference type="Proteomes" id="UP000195607"/>
    </source>
</evidence>
<dbReference type="Gene3D" id="3.40.50.2000">
    <property type="entry name" value="Glycogen Phosphorylase B"/>
    <property type="match status" value="2"/>
</dbReference>
<dbReference type="Proteomes" id="UP000195607">
    <property type="component" value="Chromosome I"/>
</dbReference>
<dbReference type="InterPro" id="IPR028098">
    <property type="entry name" value="Glyco_trans_4-like_N"/>
</dbReference>
<accession>A0A1N5UW34</accession>
<dbReference type="STRING" id="1673428.CPM_1130"/>
<dbReference type="GO" id="GO:0016757">
    <property type="term" value="F:glycosyltransferase activity"/>
    <property type="evidence" value="ECO:0007669"/>
    <property type="project" value="InterPro"/>
</dbReference>
<evidence type="ECO:0000313" key="4">
    <source>
        <dbReference type="EMBL" id="SJK84941.1"/>
    </source>
</evidence>